<evidence type="ECO:0000256" key="5">
    <source>
        <dbReference type="RuleBase" id="RU362066"/>
    </source>
</evidence>
<dbReference type="PANTHER" id="PTHR30288:SF0">
    <property type="entry name" value="FLAGELLAR HOOK-ASSOCIATED PROTEIN 2"/>
    <property type="match status" value="1"/>
</dbReference>
<evidence type="ECO:0000313" key="9">
    <source>
        <dbReference type="Proteomes" id="UP001623041"/>
    </source>
</evidence>
<organism evidence="8 9">
    <name type="scientific">Bacillus salipaludis</name>
    <dbReference type="NCBI Taxonomy" id="2547811"/>
    <lineage>
        <taxon>Bacteria</taxon>
        <taxon>Bacillati</taxon>
        <taxon>Bacillota</taxon>
        <taxon>Bacilli</taxon>
        <taxon>Bacillales</taxon>
        <taxon>Bacillaceae</taxon>
        <taxon>Bacillus</taxon>
    </lineage>
</organism>
<keyword evidence="9" id="KW-1185">Reference proteome</keyword>
<dbReference type="RefSeq" id="WP_406579244.1">
    <property type="nucleotide sequence ID" value="NZ_JBJHQH010000002.1"/>
</dbReference>
<dbReference type="Pfam" id="PF07195">
    <property type="entry name" value="FliD_C"/>
    <property type="match status" value="1"/>
</dbReference>
<keyword evidence="8" id="KW-0969">Cilium</keyword>
<evidence type="ECO:0000256" key="4">
    <source>
        <dbReference type="ARBA" id="ARBA00023143"/>
    </source>
</evidence>
<dbReference type="Pfam" id="PF02465">
    <property type="entry name" value="FliD_N"/>
    <property type="match status" value="1"/>
</dbReference>
<dbReference type="InterPro" id="IPR010809">
    <property type="entry name" value="FliD_C"/>
</dbReference>
<keyword evidence="3" id="KW-0175">Coiled coil</keyword>
<evidence type="ECO:0000256" key="1">
    <source>
        <dbReference type="ARBA" id="ARBA00009764"/>
    </source>
</evidence>
<protein>
    <recommendedName>
        <fullName evidence="5">Flagellar hook-associated protein 2</fullName>
        <shortName evidence="5">HAP2</shortName>
    </recommendedName>
    <alternativeName>
        <fullName evidence="5">Flagellar cap protein</fullName>
    </alternativeName>
</protein>
<feature type="domain" description="Flagellar hook-associated protein 2 C-terminal" evidence="7">
    <location>
        <begin position="230"/>
        <end position="505"/>
    </location>
</feature>
<dbReference type="InterPro" id="IPR003481">
    <property type="entry name" value="FliD_N"/>
</dbReference>
<accession>A0ABW8RAT5</accession>
<comment type="subunit">
    <text evidence="2 5">Homopentamer.</text>
</comment>
<comment type="similarity">
    <text evidence="1 5">Belongs to the FliD family.</text>
</comment>
<dbReference type="EMBL" id="JBJHQH010000002">
    <property type="protein sequence ID" value="MFK9090560.1"/>
    <property type="molecule type" value="Genomic_DNA"/>
</dbReference>
<dbReference type="PANTHER" id="PTHR30288">
    <property type="entry name" value="FLAGELLAR CAP/ASSEMBLY PROTEIN FLID"/>
    <property type="match status" value="1"/>
</dbReference>
<comment type="caution">
    <text evidence="8">The sequence shown here is derived from an EMBL/GenBank/DDBJ whole genome shotgun (WGS) entry which is preliminary data.</text>
</comment>
<evidence type="ECO:0000313" key="8">
    <source>
        <dbReference type="EMBL" id="MFK9090560.1"/>
    </source>
</evidence>
<feature type="domain" description="Flagellar hook-associated protein 2 N-terminal" evidence="6">
    <location>
        <begin position="13"/>
        <end position="107"/>
    </location>
</feature>
<evidence type="ECO:0000256" key="3">
    <source>
        <dbReference type="ARBA" id="ARBA00023054"/>
    </source>
</evidence>
<dbReference type="InterPro" id="IPR040026">
    <property type="entry name" value="FliD"/>
</dbReference>
<evidence type="ECO:0000259" key="7">
    <source>
        <dbReference type="Pfam" id="PF07195"/>
    </source>
</evidence>
<dbReference type="Proteomes" id="UP001623041">
    <property type="component" value="Unassembled WGS sequence"/>
</dbReference>
<keyword evidence="4 5" id="KW-0975">Bacterial flagellum</keyword>
<keyword evidence="8" id="KW-0282">Flagellum</keyword>
<reference evidence="8 9" key="1">
    <citation type="submission" date="2024-11" db="EMBL/GenBank/DDBJ databases">
        <authorList>
            <person name="Lucas J.A."/>
        </authorList>
    </citation>
    <scope>NUCLEOTIDE SEQUENCE [LARGE SCALE GENOMIC DNA]</scope>
    <source>
        <strain evidence="8 9">Z 5.4</strain>
    </source>
</reference>
<name>A0ABW8RAT5_9BACI</name>
<proteinExistence type="inferred from homology"/>
<keyword evidence="8" id="KW-0966">Cell projection</keyword>
<keyword evidence="5" id="KW-0964">Secreted</keyword>
<sequence>MVNLTTHISGLASGMDTEKLVSDMMKVNRIPLDKLQQAKILNTWKTDAYREINTKIASFRDAMQDLRLQGTFNAQKATTSSSNIEVSSAGVSVLKNFTISEAKLATTATSSSVSFDTKIGKGTDKIDPNGTADLKIKLNGIEITIPQDSTFNQAIAQINSKSADTNVKVANVGGSLVFSSTEAGAGKPITISDTSPDAQSLLKITNGATNAIDPADQFSAGTFSNGAPAESGYVVINGTKINVSDNTFTYDGVQIKLKSAISAESPANVNVVADTDGVFDKLKTFVDKYNELVKELNDKLSESKNRNYPPLTEAQKKDMKESDIKLWEDKARSGLLANDPTIRQFLTQLRTSMSEVIQGEGINPSFDSLAEIGITTSKDYKDNGKLVLDESKLKTLLTTNLTDIQKMFSAKFDTDNPNDTTLTSADKHKNSGFAIRVYDRIDDILSQLKVKAGSPGTISVNSILAKEAASIDERMVKVQNRVYAQEQALWTKFNAMEKALQQLNSQSTFWYNQLGQ</sequence>
<evidence type="ECO:0000259" key="6">
    <source>
        <dbReference type="Pfam" id="PF02465"/>
    </source>
</evidence>
<gene>
    <name evidence="8" type="primary">fliD</name>
    <name evidence="8" type="ORF">ACJEBI_03560</name>
</gene>
<comment type="function">
    <text evidence="5">Required for morphogenesis and for the elongation of the flagellar filament by facilitating polymerization of the flagellin monomers at the tip of growing filament. Forms a capping structure, which prevents flagellin subunits (transported through the central channel of the flagellum) from leaking out without polymerization at the distal end.</text>
</comment>
<comment type="subcellular location">
    <subcellularLocation>
        <location evidence="5">Secreted</location>
    </subcellularLocation>
    <subcellularLocation>
        <location evidence="5">Bacterial flagellum</location>
    </subcellularLocation>
</comment>
<evidence type="ECO:0000256" key="2">
    <source>
        <dbReference type="ARBA" id="ARBA00011255"/>
    </source>
</evidence>